<protein>
    <submittedName>
        <fullName evidence="2">Uncharacterized protein</fullName>
    </submittedName>
</protein>
<feature type="compositionally biased region" description="Basic residues" evidence="1">
    <location>
        <begin position="128"/>
        <end position="141"/>
    </location>
</feature>
<dbReference type="EMBL" id="JAROKS010000023">
    <property type="protein sequence ID" value="KAK1787747.1"/>
    <property type="molecule type" value="Genomic_DNA"/>
</dbReference>
<feature type="compositionally biased region" description="Basic and acidic residues" evidence="1">
    <location>
        <begin position="426"/>
        <end position="453"/>
    </location>
</feature>
<feature type="compositionally biased region" description="Basic and acidic residues" evidence="1">
    <location>
        <begin position="229"/>
        <end position="262"/>
    </location>
</feature>
<dbReference type="Proteomes" id="UP001239994">
    <property type="component" value="Unassembled WGS sequence"/>
</dbReference>
<feature type="compositionally biased region" description="Basic residues" evidence="1">
    <location>
        <begin position="416"/>
        <end position="425"/>
    </location>
</feature>
<sequence>MVRPHSGSPRSKQRPFSDGYHSEHHGGRMGPSSRSQRGFRGHPGKAPPSWRESSSGGPYPYSKRPPLMGEPRERPHGHWMSQNQDHFRQYHSPQDSQRGHRRPSLPSSNRSPALQHRLSPHGPSHGPPGHHRPPPFHRNHSGHVSPSSRHFHGPPSDRRGPSPHSTYRAPQRHLSPAHEQERSWGPPRYLGPRERPLMRQARGGHRWNGPGGYPHPNGEVRPSGSPYRKPREFHERSSYPERWSAERDPRKPLGEVGRDRGRVRPGHLTPEWVHREGGHPYPRPPYRSPSWKAGPPSSSNSSSRFPPPMRPQERPPLKRRSQEFGRPPSSMGMEYGPPKRFRRELSVRPLPPRGFGGRGLSLKDKSRLLKGRNFRAESVARFKLPPPRPSEKLQKTKVQKTSKNSEESCEDAPRKVPVKKSAKRPTTRESPTDTDSKSTDPERDSETQVESRRSVRAHSSSPIDKLTHDLVVVSHWEAETRPSSSPKSSPPWKNRASKHKMDTSNSHGNLTPNERFGKLHSTGSALRDQKDRRPTTGPGKLIRKPGSFQKPNFRPTLGIKKGPCPDGVFRKPLMVSYHSCTATPPSEACVQEESEHHVEVQEPADAPTQSTTPSTPCHQLPPLVKFQQEDLSLHAKVLHQDGHSSAEHSRPLFMCFLPKEWHLC</sequence>
<feature type="region of interest" description="Disordered" evidence="1">
    <location>
        <begin position="594"/>
        <end position="617"/>
    </location>
</feature>
<evidence type="ECO:0000313" key="3">
    <source>
        <dbReference type="Proteomes" id="UP001239994"/>
    </source>
</evidence>
<gene>
    <name evidence="2" type="ORF">P4O66_016240</name>
</gene>
<name>A0AAD8YVL2_9TELE</name>
<evidence type="ECO:0000256" key="1">
    <source>
        <dbReference type="SAM" id="MobiDB-lite"/>
    </source>
</evidence>
<feature type="compositionally biased region" description="Basic and acidic residues" evidence="1">
    <location>
        <begin position="403"/>
        <end position="414"/>
    </location>
</feature>
<feature type="compositionally biased region" description="Polar residues" evidence="1">
    <location>
        <begin position="503"/>
        <end position="512"/>
    </location>
</feature>
<feature type="compositionally biased region" description="Low complexity" evidence="1">
    <location>
        <begin position="104"/>
        <end position="124"/>
    </location>
</feature>
<comment type="caution">
    <text evidence="2">The sequence shown here is derived from an EMBL/GenBank/DDBJ whole genome shotgun (WGS) entry which is preliminary data.</text>
</comment>
<dbReference type="AlphaFoldDB" id="A0AAD8YVL2"/>
<feature type="compositionally biased region" description="Basic and acidic residues" evidence="1">
    <location>
        <begin position="311"/>
        <end position="323"/>
    </location>
</feature>
<proteinExistence type="predicted"/>
<feature type="region of interest" description="Disordered" evidence="1">
    <location>
        <begin position="1"/>
        <end position="559"/>
    </location>
</feature>
<evidence type="ECO:0000313" key="2">
    <source>
        <dbReference type="EMBL" id="KAK1787747.1"/>
    </source>
</evidence>
<feature type="compositionally biased region" description="Low complexity" evidence="1">
    <location>
        <begin position="482"/>
        <end position="491"/>
    </location>
</feature>
<feature type="compositionally biased region" description="Low complexity" evidence="1">
    <location>
        <begin position="295"/>
        <end position="304"/>
    </location>
</feature>
<feature type="compositionally biased region" description="Polar residues" evidence="1">
    <location>
        <begin position="607"/>
        <end position="617"/>
    </location>
</feature>
<accession>A0AAD8YVL2</accession>
<organism evidence="2 3">
    <name type="scientific">Electrophorus voltai</name>
    <dbReference type="NCBI Taxonomy" id="2609070"/>
    <lineage>
        <taxon>Eukaryota</taxon>
        <taxon>Metazoa</taxon>
        <taxon>Chordata</taxon>
        <taxon>Craniata</taxon>
        <taxon>Vertebrata</taxon>
        <taxon>Euteleostomi</taxon>
        <taxon>Actinopterygii</taxon>
        <taxon>Neopterygii</taxon>
        <taxon>Teleostei</taxon>
        <taxon>Ostariophysi</taxon>
        <taxon>Gymnotiformes</taxon>
        <taxon>Gymnotoidei</taxon>
        <taxon>Gymnotidae</taxon>
        <taxon>Electrophorus</taxon>
    </lineage>
</organism>
<keyword evidence="3" id="KW-1185">Reference proteome</keyword>
<reference evidence="2" key="1">
    <citation type="submission" date="2023-03" db="EMBL/GenBank/DDBJ databases">
        <title>Electrophorus voltai genome.</title>
        <authorList>
            <person name="Bian C."/>
        </authorList>
    </citation>
    <scope>NUCLEOTIDE SEQUENCE</scope>
    <source>
        <strain evidence="2">CB-2022</strain>
        <tissue evidence="2">Muscle</tissue>
    </source>
</reference>